<reference evidence="1" key="1">
    <citation type="submission" date="2023-10" db="EMBL/GenBank/DDBJ databases">
        <authorList>
            <person name="Chen Y."/>
            <person name="Shah S."/>
            <person name="Dougan E. K."/>
            <person name="Thang M."/>
            <person name="Chan C."/>
        </authorList>
    </citation>
    <scope>NUCLEOTIDE SEQUENCE [LARGE SCALE GENOMIC DNA]</scope>
</reference>
<sequence length="104" mass="11295">EIAGDLAPWAGRRLGSAELEAAERQWGHVYCRFRVVAGELITCDPSKVEILAGDAGGEPRGQFEAMGRAVRALLALGLLPEGLDFFVSPHLYDFLEVPVPVFTK</sequence>
<keyword evidence="2" id="KW-1185">Reference proteome</keyword>
<dbReference type="EMBL" id="CAUYUJ010004326">
    <property type="protein sequence ID" value="CAK0809153.1"/>
    <property type="molecule type" value="Genomic_DNA"/>
</dbReference>
<proteinExistence type="predicted"/>
<gene>
    <name evidence="1" type="ORF">PCOR1329_LOCUS14473</name>
</gene>
<accession>A0ABN9QV79</accession>
<evidence type="ECO:0000313" key="2">
    <source>
        <dbReference type="Proteomes" id="UP001189429"/>
    </source>
</evidence>
<feature type="non-terminal residue" evidence="1">
    <location>
        <position position="104"/>
    </location>
</feature>
<dbReference type="Proteomes" id="UP001189429">
    <property type="component" value="Unassembled WGS sequence"/>
</dbReference>
<comment type="caution">
    <text evidence="1">The sequence shown here is derived from an EMBL/GenBank/DDBJ whole genome shotgun (WGS) entry which is preliminary data.</text>
</comment>
<name>A0ABN9QV79_9DINO</name>
<feature type="non-terminal residue" evidence="1">
    <location>
        <position position="1"/>
    </location>
</feature>
<protein>
    <submittedName>
        <fullName evidence="1">Uncharacterized protein</fullName>
    </submittedName>
</protein>
<evidence type="ECO:0000313" key="1">
    <source>
        <dbReference type="EMBL" id="CAK0809153.1"/>
    </source>
</evidence>
<organism evidence="1 2">
    <name type="scientific">Prorocentrum cordatum</name>
    <dbReference type="NCBI Taxonomy" id="2364126"/>
    <lineage>
        <taxon>Eukaryota</taxon>
        <taxon>Sar</taxon>
        <taxon>Alveolata</taxon>
        <taxon>Dinophyceae</taxon>
        <taxon>Prorocentrales</taxon>
        <taxon>Prorocentraceae</taxon>
        <taxon>Prorocentrum</taxon>
    </lineage>
</organism>